<keyword evidence="2" id="KW-1185">Reference proteome</keyword>
<accession>A0A5J5D5H3</accession>
<proteinExistence type="predicted"/>
<dbReference type="EMBL" id="VOFY01000011">
    <property type="protein sequence ID" value="KAA8587936.1"/>
    <property type="molecule type" value="Genomic_DNA"/>
</dbReference>
<name>A0A5J5D5H3_9PERO</name>
<gene>
    <name evidence="1" type="ORF">FQN60_001130</name>
</gene>
<dbReference type="AlphaFoldDB" id="A0A5J5D5H3"/>
<evidence type="ECO:0000313" key="1">
    <source>
        <dbReference type="EMBL" id="KAA8587936.1"/>
    </source>
</evidence>
<evidence type="ECO:0000313" key="2">
    <source>
        <dbReference type="Proteomes" id="UP000327493"/>
    </source>
</evidence>
<dbReference type="Proteomes" id="UP000327493">
    <property type="component" value="Chromosome 11"/>
</dbReference>
<protein>
    <submittedName>
        <fullName evidence="1">Uncharacterized protein</fullName>
    </submittedName>
</protein>
<reference evidence="1 2" key="1">
    <citation type="submission" date="2019-08" db="EMBL/GenBank/DDBJ databases">
        <title>A chromosome-level genome assembly, high-density linkage maps, and genome scans reveal the genomic architecture of hybrid incompatibilities underlying speciation via character displacement in darters (Percidae: Etheostominae).</title>
        <authorList>
            <person name="Moran R.L."/>
            <person name="Catchen J.M."/>
            <person name="Fuller R.C."/>
        </authorList>
    </citation>
    <scope>NUCLEOTIDE SEQUENCE [LARGE SCALE GENOMIC DNA]</scope>
    <source>
        <strain evidence="1">EspeVRDwgs_2016</strain>
        <tissue evidence="1">Muscle</tissue>
    </source>
</reference>
<comment type="caution">
    <text evidence="1">The sequence shown here is derived from an EMBL/GenBank/DDBJ whole genome shotgun (WGS) entry which is preliminary data.</text>
</comment>
<sequence length="132" mass="14904">MVFNAEFRQVLDVSTGQSCALHQHISLLFRRFAFQVDQNSGGLVDLTAVINSTARQHHSHALTHLCRVVTSITCLNCAECQKVTTTAVQQGEHSGPVSGEDALFFYVFFFRTNRRFQVLPRHLVSKPEHCCR</sequence>
<organism evidence="1 2">
    <name type="scientific">Etheostoma spectabile</name>
    <name type="common">orangethroat darter</name>
    <dbReference type="NCBI Taxonomy" id="54343"/>
    <lineage>
        <taxon>Eukaryota</taxon>
        <taxon>Metazoa</taxon>
        <taxon>Chordata</taxon>
        <taxon>Craniata</taxon>
        <taxon>Vertebrata</taxon>
        <taxon>Euteleostomi</taxon>
        <taxon>Actinopterygii</taxon>
        <taxon>Neopterygii</taxon>
        <taxon>Teleostei</taxon>
        <taxon>Neoteleostei</taxon>
        <taxon>Acanthomorphata</taxon>
        <taxon>Eupercaria</taxon>
        <taxon>Perciformes</taxon>
        <taxon>Percoidei</taxon>
        <taxon>Percidae</taxon>
        <taxon>Etheostomatinae</taxon>
        <taxon>Etheostoma</taxon>
    </lineage>
</organism>